<dbReference type="GO" id="GO:0005576">
    <property type="term" value="C:extracellular region"/>
    <property type="evidence" value="ECO:0007669"/>
    <property type="project" value="UniProtKB-SubCell"/>
</dbReference>
<dbReference type="SUPFAM" id="SSF54001">
    <property type="entry name" value="Cysteine proteinases"/>
    <property type="match status" value="1"/>
</dbReference>
<evidence type="ECO:0000256" key="3">
    <source>
        <dbReference type="ARBA" id="ARBA00004613"/>
    </source>
</evidence>
<keyword evidence="7" id="KW-0998">Cell outer membrane</keyword>
<dbReference type="OrthoDB" id="5950997at2759"/>
<protein>
    <recommendedName>
        <fullName evidence="10">Peptidase C19 ubiquitin carboxyl-terminal hydrolase domain-containing protein</fullName>
    </recommendedName>
</protein>
<feature type="transmembrane region" description="Helical" evidence="8">
    <location>
        <begin position="1151"/>
        <end position="1177"/>
    </location>
</feature>
<sequence>MMLFLGALTALVMKVTAAPVAPVCKAPPDIIDDHASAMRLTEATVCPGQNITVKWRGFVGLTEPIIVGNGTSLVIDGVGTESDPAAISGQNKTQVLHVQKGASVTLRHLELRVGRAMVDGISGEGGAVRVFRDGQLLVEACQFRLNRGGGLGGGAIYNEGHVTCLSSIFAQNTAGFGGAITNFGNFTVDGSTFTWNKAERDGGAIHNNDGGNFSCINSTFVFNTGEFGGAILNNGDFTCRGSIFTSNKADTSGGAMYNDDSGNFNCSKSTLTDNTSDFGGAIYNEGIFTCIGSNFTSNKADENGGAILNSNEGDFNCSNSTLTDNTSDHGGAISNEGSFACSGSIFTSNKAGWGGAIENANGTFNCSNSKFVSNTGNSGGAIVNLRVFTCSGSKFTSNEAGERAGAVFNDGKGIFNCSNSIFFFNTGDFGGATFNKGNFTCRGSIFTSNKAATSGGAIYNDPSGVYNCRKSTLTDNTSDNGGAIFNEGVCTCSQTIFTSNKAGASGGAIYNDPSGVYNCRKSTLTDNTSGNGGAIFNEGVCTCSQTIFTSNRAGESGGAISNGIEGNLNCSNSTLTDNISKGTGAAIMNAGSANCSDVTFTGNKGADGGAIRNVGGFNIIGSAFSFNEAPGVGGAISTSYGDFICSNVTFTDNKAGVGGAITIINDGGFDCSDSTFTRNTAKGDGGAIYHEDGILKCTNSEFTNNYAGEEGTGSSLFAEVDNATTFTDNSAECCCAGGQNSGIGSSCLDVSTGYEGGWECCGNGQYIGAGAVDGTFGCKACDSTGLACTGIGATIATLPLDSGYWRETLMQELIRKCWNSDACIGGAAAASVDDYCAAGYEGPYCTVCSADYAALVGYRCVECTTTSVAIALSAIAAIAIVVMFLAWVLVRAVGEAHTATDGSDRVEATNTSSRVARTLLVLMRRLRVPIVVLQVLTQYVSITGGDLPLSYTHFLNGVSIFSLDLRWLTSPGCAMNVNFYDRLLMATLSPLAIIALIFAGRLYLIARAQFGRTPHRSHATLQLLVSEDLNAAFGFTFLIFAGVSVTVFETFACDELQYVGSSYLRVDYSIECYTPEHTAYRIFAGVMLLFYPIGIPALYMGTLWLCFVARRDHGQTSQLAKASLFLWEPYQANVFYWEVVECVRRLMLTGLLVFIMPGTPGQSAVACVFAVFTGIGYESMRPHRDSYDMWLYRIGYSIVFVSYFLSLLMQVSYTDEASETIVGNLLVALNVLLLVMALGQAVLVLTSGAHIQGEDWRIDNAADIIFGDHPRTTFSSDEWQTKAFTLKSKDAETLRRRADKPYGQVMRQLQGERKNTCDPVQFTRYCRTAIERTMEEVAERIAPIKGGREKYGKRIVMFEDGIWKPKKGRAAAPLKKIVRAVCQRSATVMTVGRRNLCSIQECVDAETEKRVTMHCARADTCTYTQRTLFAVLSSLPRVIVLLLMRQNAAVSGAEEGWQAAKMTHHVSPNTRLTMPDGTLYTLKAVVHHTGDAVDRGHNLTIAHTAEGWCKFDGDVVERSSTPETQQPVGAHVTAAVYVKLDWQMRARFCVRAFPCYSMYIWCWRRTHRLIAMLPATMLRRHCKAHVPRTQVPEARRGHIASCMREVIAKAPHCWDLVCAITNYNSLLKSKPNTAVAHKLACTMGRVEGACRRRCMSVVEHEARRGTGYWCLERRSERTRHSRRWSCQVTASLRKLPEQDRNADCFIVAQAPTLHFIAD</sequence>
<dbReference type="CDD" id="cd02257">
    <property type="entry name" value="Peptidase_C19"/>
    <property type="match status" value="1"/>
</dbReference>
<accession>A0A835Z719</accession>
<dbReference type="InterPro" id="IPR038765">
    <property type="entry name" value="Papain-like_cys_pep_sf"/>
</dbReference>
<evidence type="ECO:0000256" key="5">
    <source>
        <dbReference type="ARBA" id="ARBA00022729"/>
    </source>
</evidence>
<evidence type="ECO:0000313" key="12">
    <source>
        <dbReference type="Proteomes" id="UP000664859"/>
    </source>
</evidence>
<gene>
    <name evidence="11" type="ORF">JKP88DRAFT_268732</name>
</gene>
<feature type="transmembrane region" description="Helical" evidence="8">
    <location>
        <begin position="926"/>
        <end position="945"/>
    </location>
</feature>
<keyword evidence="6 8" id="KW-0472">Membrane</keyword>
<evidence type="ECO:0000313" key="11">
    <source>
        <dbReference type="EMBL" id="KAG5183453.1"/>
    </source>
</evidence>
<feature type="transmembrane region" description="Helical" evidence="8">
    <location>
        <begin position="984"/>
        <end position="1008"/>
    </location>
</feature>
<evidence type="ECO:0000256" key="6">
    <source>
        <dbReference type="ARBA" id="ARBA00023136"/>
    </source>
</evidence>
<evidence type="ECO:0000256" key="7">
    <source>
        <dbReference type="ARBA" id="ARBA00023237"/>
    </source>
</evidence>
<evidence type="ECO:0000259" key="10">
    <source>
        <dbReference type="Pfam" id="PF00443"/>
    </source>
</evidence>
<dbReference type="Proteomes" id="UP000664859">
    <property type="component" value="Unassembled WGS sequence"/>
</dbReference>
<dbReference type="PANTHER" id="PTHR11319:SF35">
    <property type="entry name" value="OUTER MEMBRANE PROTEIN PMPC-RELATED"/>
    <property type="match status" value="1"/>
</dbReference>
<keyword evidence="5 9" id="KW-0732">Signal</keyword>
<comment type="subcellular location">
    <subcellularLocation>
        <location evidence="1">Cell envelope</location>
    </subcellularLocation>
    <subcellularLocation>
        <location evidence="2">Cell outer membrane</location>
    </subcellularLocation>
    <subcellularLocation>
        <location evidence="3">Secreted</location>
    </subcellularLocation>
</comment>
<dbReference type="GO" id="GO:0004843">
    <property type="term" value="F:cysteine-type deubiquitinase activity"/>
    <property type="evidence" value="ECO:0007669"/>
    <property type="project" value="InterPro"/>
</dbReference>
<evidence type="ECO:0000256" key="2">
    <source>
        <dbReference type="ARBA" id="ARBA00004442"/>
    </source>
</evidence>
<dbReference type="NCBIfam" id="TIGR01376">
    <property type="entry name" value="POMP_repeat"/>
    <property type="match status" value="1"/>
</dbReference>
<feature type="transmembrane region" description="Helical" evidence="8">
    <location>
        <begin position="868"/>
        <end position="890"/>
    </location>
</feature>
<dbReference type="GO" id="GO:0016579">
    <property type="term" value="P:protein deubiquitination"/>
    <property type="evidence" value="ECO:0007669"/>
    <property type="project" value="InterPro"/>
</dbReference>
<dbReference type="Pfam" id="PF02415">
    <property type="entry name" value="Chlam_PMP"/>
    <property type="match status" value="3"/>
</dbReference>
<feature type="transmembrane region" description="Helical" evidence="8">
    <location>
        <begin position="1029"/>
        <end position="1048"/>
    </location>
</feature>
<feature type="domain" description="Peptidase C19 ubiquitin carboxyl-terminal hydrolase" evidence="10">
    <location>
        <begin position="1408"/>
        <end position="1525"/>
    </location>
</feature>
<feature type="chain" id="PRO_5032866376" description="Peptidase C19 ubiquitin carboxyl-terminal hydrolase domain-containing protein" evidence="9">
    <location>
        <begin position="18"/>
        <end position="1718"/>
    </location>
</feature>
<evidence type="ECO:0000256" key="9">
    <source>
        <dbReference type="SAM" id="SignalP"/>
    </source>
</evidence>
<proteinExistence type="predicted"/>
<keyword evidence="8" id="KW-0812">Transmembrane</keyword>
<dbReference type="Gene3D" id="2.160.20.20">
    <property type="match status" value="1"/>
</dbReference>
<dbReference type="Pfam" id="PF00443">
    <property type="entry name" value="UCH"/>
    <property type="match status" value="1"/>
</dbReference>
<feature type="transmembrane region" description="Helical" evidence="8">
    <location>
        <begin position="1221"/>
        <end position="1245"/>
    </location>
</feature>
<dbReference type="EMBL" id="JAFCMP010000209">
    <property type="protein sequence ID" value="KAG5183453.1"/>
    <property type="molecule type" value="Genomic_DNA"/>
</dbReference>
<organism evidence="11 12">
    <name type="scientific">Tribonema minus</name>
    <dbReference type="NCBI Taxonomy" id="303371"/>
    <lineage>
        <taxon>Eukaryota</taxon>
        <taxon>Sar</taxon>
        <taxon>Stramenopiles</taxon>
        <taxon>Ochrophyta</taxon>
        <taxon>PX clade</taxon>
        <taxon>Xanthophyceae</taxon>
        <taxon>Tribonematales</taxon>
        <taxon>Tribonemataceae</taxon>
        <taxon>Tribonema</taxon>
    </lineage>
</organism>
<evidence type="ECO:0000256" key="1">
    <source>
        <dbReference type="ARBA" id="ARBA00004196"/>
    </source>
</evidence>
<dbReference type="PANTHER" id="PTHR11319">
    <property type="entry name" value="G PROTEIN-COUPLED RECEPTOR-RELATED"/>
    <property type="match status" value="1"/>
</dbReference>
<evidence type="ECO:0000256" key="4">
    <source>
        <dbReference type="ARBA" id="ARBA00022525"/>
    </source>
</evidence>
<comment type="caution">
    <text evidence="11">The sequence shown here is derived from an EMBL/GenBank/DDBJ whole genome shotgun (WGS) entry which is preliminary data.</text>
</comment>
<dbReference type="Gene3D" id="3.90.70.10">
    <property type="entry name" value="Cysteine proteinases"/>
    <property type="match status" value="1"/>
</dbReference>
<reference evidence="11" key="1">
    <citation type="submission" date="2021-02" db="EMBL/GenBank/DDBJ databases">
        <title>First Annotated Genome of the Yellow-green Alga Tribonema minus.</title>
        <authorList>
            <person name="Mahan K.M."/>
        </authorList>
    </citation>
    <scope>NUCLEOTIDE SEQUENCE</scope>
    <source>
        <strain evidence="11">UTEX B ZZ1240</strain>
    </source>
</reference>
<dbReference type="InterPro" id="IPR003368">
    <property type="entry name" value="POMP_repeat"/>
</dbReference>
<dbReference type="SUPFAM" id="SSF51126">
    <property type="entry name" value="Pectin lyase-like"/>
    <property type="match status" value="2"/>
</dbReference>
<feature type="transmembrane region" description="Helical" evidence="8">
    <location>
        <begin position="1189"/>
        <end position="1209"/>
    </location>
</feature>
<keyword evidence="12" id="KW-1185">Reference proteome</keyword>
<keyword evidence="8" id="KW-1133">Transmembrane helix</keyword>
<keyword evidence="4" id="KW-0964">Secreted</keyword>
<name>A0A835Z719_9STRA</name>
<evidence type="ECO:0000256" key="8">
    <source>
        <dbReference type="SAM" id="Phobius"/>
    </source>
</evidence>
<dbReference type="InterPro" id="IPR011050">
    <property type="entry name" value="Pectin_lyase_fold/virulence"/>
</dbReference>
<dbReference type="InterPro" id="IPR001394">
    <property type="entry name" value="Peptidase_C19_UCH"/>
</dbReference>
<feature type="transmembrane region" description="Helical" evidence="8">
    <location>
        <begin position="1082"/>
        <end position="1107"/>
    </location>
</feature>
<dbReference type="InterPro" id="IPR012332">
    <property type="entry name" value="Autotransporter_pectin_lyase_C"/>
</dbReference>
<feature type="signal peptide" evidence="9">
    <location>
        <begin position="1"/>
        <end position="17"/>
    </location>
</feature>